<evidence type="ECO:0000256" key="4">
    <source>
        <dbReference type="ARBA" id="ARBA00022884"/>
    </source>
</evidence>
<keyword evidence="5 7" id="KW-0689">Ribosomal protein</keyword>
<dbReference type="InterPro" id="IPR020784">
    <property type="entry name" value="Ribosomal_uL11_N"/>
</dbReference>
<dbReference type="GO" id="GO:0015934">
    <property type="term" value="C:large ribosomal subunit"/>
    <property type="evidence" value="ECO:0007669"/>
    <property type="project" value="InterPro"/>
</dbReference>
<dbReference type="FunFam" id="3.40.50.790:FF:000001">
    <property type="entry name" value="50S ribosomal protein L1"/>
    <property type="match status" value="1"/>
</dbReference>
<dbReference type="Proteomes" id="UP000820818">
    <property type="component" value="Unassembled WGS sequence"/>
</dbReference>
<dbReference type="Gene3D" id="3.30.1550.10">
    <property type="entry name" value="Ribosomal protein L11/L12, N-terminal domain"/>
    <property type="match status" value="1"/>
</dbReference>
<name>A0AAD5L2X5_9CRUS</name>
<dbReference type="InterPro" id="IPR000911">
    <property type="entry name" value="Ribosomal_uL11"/>
</dbReference>
<dbReference type="NCBIfam" id="TIGR01169">
    <property type="entry name" value="rplA_bact"/>
    <property type="match status" value="1"/>
</dbReference>
<dbReference type="EMBL" id="WJBH02000199">
    <property type="protein sequence ID" value="KAI9549978.1"/>
    <property type="molecule type" value="Genomic_DNA"/>
</dbReference>
<dbReference type="InterPro" id="IPR023674">
    <property type="entry name" value="Ribosomal_uL1-like"/>
</dbReference>
<dbReference type="Gene3D" id="3.30.190.20">
    <property type="match status" value="1"/>
</dbReference>
<evidence type="ECO:0000313" key="10">
    <source>
        <dbReference type="Proteomes" id="UP000820818"/>
    </source>
</evidence>
<dbReference type="PANTHER" id="PTHR36427:SF3">
    <property type="entry name" value="LARGE RIBOSOMAL SUBUNIT PROTEIN UL1M"/>
    <property type="match status" value="1"/>
</dbReference>
<dbReference type="Pfam" id="PF00687">
    <property type="entry name" value="Ribosomal_L1"/>
    <property type="match status" value="1"/>
</dbReference>
<evidence type="ECO:0000256" key="5">
    <source>
        <dbReference type="ARBA" id="ARBA00022980"/>
    </source>
</evidence>
<dbReference type="SMART" id="SM00649">
    <property type="entry name" value="RL11"/>
    <property type="match status" value="1"/>
</dbReference>
<keyword evidence="3" id="KW-0699">rRNA-binding</keyword>
<evidence type="ECO:0000256" key="1">
    <source>
        <dbReference type="ARBA" id="ARBA00010531"/>
    </source>
</evidence>
<dbReference type="InterPro" id="IPR016095">
    <property type="entry name" value="Ribosomal_uL1_3-a/b-sand"/>
</dbReference>
<dbReference type="GO" id="GO:0006412">
    <property type="term" value="P:translation"/>
    <property type="evidence" value="ECO:0007669"/>
    <property type="project" value="InterPro"/>
</dbReference>
<feature type="domain" description="Large ribosomal subunit protein uL11 N-terminal" evidence="8">
    <location>
        <begin position="9"/>
        <end position="66"/>
    </location>
</feature>
<dbReference type="SUPFAM" id="SSF54747">
    <property type="entry name" value="Ribosomal L11/L12e N-terminal domain"/>
    <property type="match status" value="1"/>
</dbReference>
<dbReference type="InterPro" id="IPR023673">
    <property type="entry name" value="Ribosomal_uL1_CS"/>
</dbReference>
<dbReference type="CDD" id="cd00403">
    <property type="entry name" value="Ribosomal_L1"/>
    <property type="match status" value="1"/>
</dbReference>
<dbReference type="PANTHER" id="PTHR36427">
    <property type="entry name" value="54S RIBOSOMAL PROTEIN L1, MITOCHONDRIAL"/>
    <property type="match status" value="1"/>
</dbReference>
<dbReference type="SUPFAM" id="SSF56808">
    <property type="entry name" value="Ribosomal protein L1"/>
    <property type="match status" value="1"/>
</dbReference>
<evidence type="ECO:0000259" key="8">
    <source>
        <dbReference type="Pfam" id="PF03946"/>
    </source>
</evidence>
<dbReference type="PROSITE" id="PS01199">
    <property type="entry name" value="RIBOSOMAL_L1"/>
    <property type="match status" value="1"/>
</dbReference>
<keyword evidence="4" id="KW-0694">RNA-binding</keyword>
<accession>A0AAD5L2X5</accession>
<dbReference type="InterPro" id="IPR036796">
    <property type="entry name" value="Ribosomal_uL11_N_sf"/>
</dbReference>
<evidence type="ECO:0000256" key="7">
    <source>
        <dbReference type="RuleBase" id="RU000659"/>
    </source>
</evidence>
<evidence type="ECO:0000256" key="6">
    <source>
        <dbReference type="ARBA" id="ARBA00023274"/>
    </source>
</evidence>
<dbReference type="Pfam" id="PF03946">
    <property type="entry name" value="Ribosomal_L11_N"/>
    <property type="match status" value="1"/>
</dbReference>
<evidence type="ECO:0000256" key="3">
    <source>
        <dbReference type="ARBA" id="ARBA00022730"/>
    </source>
</evidence>
<reference evidence="9" key="1">
    <citation type="submission" date="2022-05" db="EMBL/GenBank/DDBJ databases">
        <title>A multi-omics perspective on studying reproductive biology in Daphnia sinensis.</title>
        <authorList>
            <person name="Jia J."/>
        </authorList>
    </citation>
    <scope>NUCLEOTIDE SEQUENCE</scope>
    <source>
        <strain evidence="9">WSL</strain>
    </source>
</reference>
<evidence type="ECO:0000256" key="2">
    <source>
        <dbReference type="ARBA" id="ARBA00010537"/>
    </source>
</evidence>
<dbReference type="CDD" id="cd00349">
    <property type="entry name" value="Ribosomal_L11"/>
    <property type="match status" value="1"/>
</dbReference>
<dbReference type="Gene3D" id="3.40.50.790">
    <property type="match status" value="1"/>
</dbReference>
<keyword evidence="6 7" id="KW-0687">Ribonucleoprotein</keyword>
<dbReference type="GO" id="GO:0003735">
    <property type="term" value="F:structural constituent of ribosome"/>
    <property type="evidence" value="ECO:0007669"/>
    <property type="project" value="InterPro"/>
</dbReference>
<dbReference type="HAMAP" id="MF_00736">
    <property type="entry name" value="Ribosomal_uL11"/>
    <property type="match status" value="1"/>
</dbReference>
<dbReference type="InterPro" id="IPR036769">
    <property type="entry name" value="Ribosomal_uL11_C_sf"/>
</dbReference>
<dbReference type="FunFam" id="3.30.1550.10:FF:000001">
    <property type="entry name" value="50S ribosomal protein L11"/>
    <property type="match status" value="1"/>
</dbReference>
<dbReference type="InterPro" id="IPR005878">
    <property type="entry name" value="Ribosom_uL1_bac-type"/>
</dbReference>
<dbReference type="NCBIfam" id="TIGR01632">
    <property type="entry name" value="L11_bact"/>
    <property type="match status" value="1"/>
</dbReference>
<evidence type="ECO:0000313" key="9">
    <source>
        <dbReference type="EMBL" id="KAI9549978.1"/>
    </source>
</evidence>
<protein>
    <recommendedName>
        <fullName evidence="7">Ribosomal protein</fullName>
    </recommendedName>
</protein>
<dbReference type="AlphaFoldDB" id="A0AAD5L2X5"/>
<dbReference type="InterPro" id="IPR028364">
    <property type="entry name" value="Ribosomal_uL1/biogenesis"/>
</dbReference>
<keyword evidence="10" id="KW-1185">Reference proteome</keyword>
<comment type="similarity">
    <text evidence="2">Belongs to the universal ribosomal protein uL11 family.</text>
</comment>
<dbReference type="GO" id="GO:0019843">
    <property type="term" value="F:rRNA binding"/>
    <property type="evidence" value="ECO:0007669"/>
    <property type="project" value="UniProtKB-KW"/>
</dbReference>
<comment type="caution">
    <text evidence="9">The sequence shown here is derived from an EMBL/GenBank/DDBJ whole genome shotgun (WGS) entry which is preliminary data.</text>
</comment>
<dbReference type="InterPro" id="IPR006519">
    <property type="entry name" value="Ribosomal_uL11_bac-typ"/>
</dbReference>
<organism evidence="9 10">
    <name type="scientific">Daphnia sinensis</name>
    <dbReference type="NCBI Taxonomy" id="1820382"/>
    <lineage>
        <taxon>Eukaryota</taxon>
        <taxon>Metazoa</taxon>
        <taxon>Ecdysozoa</taxon>
        <taxon>Arthropoda</taxon>
        <taxon>Crustacea</taxon>
        <taxon>Branchiopoda</taxon>
        <taxon>Diplostraca</taxon>
        <taxon>Cladocera</taxon>
        <taxon>Anomopoda</taxon>
        <taxon>Daphniidae</taxon>
        <taxon>Daphnia</taxon>
        <taxon>Daphnia similis group</taxon>
    </lineage>
</organism>
<sequence length="303" mass="31962">MAKEVGALIKLQIKGGAANPSPPVGPALGAKGVNIMEFCKQFNARTQDKPGKVLPVVITVYVDKSFDFIIKTPPVAIQLLDATGLKSGSAEPNRKKVSSVSWDQVESIAKDKMTDLNAFTVESAMKMVAGVDPRKANQMVRGIATLPHGTGKTVRVLVLCTPDKEAEAKAAGADFVGLDEYIAKIEGGWTDVDIIITMPSVMAKVGKLGRVLGPRNLMPNPKSGTVTQDVGKAVADVKGGKIDFKVDKTGIIHTSIGKNALEVLQTISKLKPSAAKGTYFKSIHISSTMSPGIEIETKSVAGI</sequence>
<proteinExistence type="inferred from homology"/>
<gene>
    <name evidence="9" type="ORF">GHT06_003696</name>
</gene>
<dbReference type="Gene3D" id="1.10.10.250">
    <property type="entry name" value="Ribosomal protein L11, C-terminal domain"/>
    <property type="match status" value="1"/>
</dbReference>
<comment type="similarity">
    <text evidence="1 7">Belongs to the universal ribosomal protein uL1 family.</text>
</comment>